<comment type="similarity">
    <text evidence="1">Belongs to the peptidase C40 family.</text>
</comment>
<evidence type="ECO:0000313" key="6">
    <source>
        <dbReference type="EMBL" id="MDF1612201.1"/>
    </source>
</evidence>
<dbReference type="InterPro" id="IPR000064">
    <property type="entry name" value="NLP_P60_dom"/>
</dbReference>
<reference evidence="6" key="1">
    <citation type="submission" date="2023-03" db="EMBL/GenBank/DDBJ databases">
        <title>Stygiobacter electus gen. nov., sp. nov., facultatively anaerobic thermotolerant bacterium of the class Ignavibacteria from a well of Yessentuki mineral water deposit.</title>
        <authorList>
            <person name="Podosokorskaya O.A."/>
            <person name="Elcheninov A.G."/>
            <person name="Petrova N.F."/>
            <person name="Zavarzina D.G."/>
            <person name="Kublanov I.V."/>
            <person name="Merkel A.Y."/>
        </authorList>
    </citation>
    <scope>NUCLEOTIDE SEQUENCE</scope>
    <source>
        <strain evidence="6">09-Me</strain>
    </source>
</reference>
<evidence type="ECO:0000256" key="3">
    <source>
        <dbReference type="ARBA" id="ARBA00022801"/>
    </source>
</evidence>
<dbReference type="GO" id="GO:0008234">
    <property type="term" value="F:cysteine-type peptidase activity"/>
    <property type="evidence" value="ECO:0007669"/>
    <property type="project" value="UniProtKB-KW"/>
</dbReference>
<dbReference type="Proteomes" id="UP001221302">
    <property type="component" value="Unassembled WGS sequence"/>
</dbReference>
<accession>A0AAE3NY29</accession>
<dbReference type="SUPFAM" id="SSF54001">
    <property type="entry name" value="Cysteine proteinases"/>
    <property type="match status" value="1"/>
</dbReference>
<proteinExistence type="inferred from homology"/>
<feature type="domain" description="NlpC/P60" evidence="5">
    <location>
        <begin position="240"/>
        <end position="374"/>
    </location>
</feature>
<evidence type="ECO:0000256" key="1">
    <source>
        <dbReference type="ARBA" id="ARBA00007074"/>
    </source>
</evidence>
<dbReference type="Gene3D" id="2.30.30.40">
    <property type="entry name" value="SH3 Domains"/>
    <property type="match status" value="2"/>
</dbReference>
<keyword evidence="4" id="KW-0788">Thiol protease</keyword>
<dbReference type="InterPro" id="IPR041382">
    <property type="entry name" value="SH3_16"/>
</dbReference>
<dbReference type="Pfam" id="PF18348">
    <property type="entry name" value="SH3_16"/>
    <property type="match status" value="1"/>
</dbReference>
<dbReference type="InterPro" id="IPR038765">
    <property type="entry name" value="Papain-like_cys_pep_sf"/>
</dbReference>
<sequence>MKLKFAFTFLFLLTIKIFSQGIDMEIVDKLISEVKTNLIPDKRTAIFNVEYDKQSKTLKGETNLIHVKNILLQELNHHNIEFKDEVKILPSKKLGDKIYGIVNLSVSNIRTKPDHPEELATQALLGTPVKIFKKESGFYLVQTPDKYISWVDADGITPMNKNQFDEWIKSPKIIFTKEFGFAYTEPNINSQRVSDLVAGNILVLLNEENDFFKVKYPDERIAFVPKENCTEYTTWLENLKPTKESIVNTAKLFIGIPYLWGGTSVKGMDCSGFTKTVYFLNGIILQRDASQQANDGDLVDTKNGFENLQPGDLLFFGQHATDSTKEKITHVGIYLGNYEFIHEAGKVSINSFDKDAKNFNEYRLKHFIRAKRILTSINKNGITTLKTNKFYLGEME</sequence>
<dbReference type="InterPro" id="IPR051202">
    <property type="entry name" value="Peptidase_C40"/>
</dbReference>
<protein>
    <submittedName>
        <fullName evidence="6">C40 family peptidase</fullName>
    </submittedName>
</protein>
<evidence type="ECO:0000256" key="2">
    <source>
        <dbReference type="ARBA" id="ARBA00022670"/>
    </source>
</evidence>
<evidence type="ECO:0000259" key="5">
    <source>
        <dbReference type="PROSITE" id="PS51935"/>
    </source>
</evidence>
<dbReference type="AlphaFoldDB" id="A0AAE3NY29"/>
<dbReference type="PANTHER" id="PTHR47053">
    <property type="entry name" value="MUREIN DD-ENDOPEPTIDASE MEPH-RELATED"/>
    <property type="match status" value="1"/>
</dbReference>
<dbReference type="PANTHER" id="PTHR47053:SF1">
    <property type="entry name" value="MUREIN DD-ENDOPEPTIDASE MEPH-RELATED"/>
    <property type="match status" value="1"/>
</dbReference>
<keyword evidence="2" id="KW-0645">Protease</keyword>
<dbReference type="EMBL" id="JARGDL010000011">
    <property type="protein sequence ID" value="MDF1612201.1"/>
    <property type="molecule type" value="Genomic_DNA"/>
</dbReference>
<dbReference type="RefSeq" id="WP_321535969.1">
    <property type="nucleotide sequence ID" value="NZ_JARGDL010000011.1"/>
</dbReference>
<comment type="caution">
    <text evidence="6">The sequence shown here is derived from an EMBL/GenBank/DDBJ whole genome shotgun (WGS) entry which is preliminary data.</text>
</comment>
<evidence type="ECO:0000256" key="4">
    <source>
        <dbReference type="ARBA" id="ARBA00022807"/>
    </source>
</evidence>
<organism evidence="6 7">
    <name type="scientific">Stygiobacter electus</name>
    <dbReference type="NCBI Taxonomy" id="3032292"/>
    <lineage>
        <taxon>Bacteria</taxon>
        <taxon>Pseudomonadati</taxon>
        <taxon>Ignavibacteriota</taxon>
        <taxon>Ignavibacteria</taxon>
        <taxon>Ignavibacteriales</taxon>
        <taxon>Melioribacteraceae</taxon>
        <taxon>Stygiobacter</taxon>
    </lineage>
</organism>
<dbReference type="GO" id="GO:0006508">
    <property type="term" value="P:proteolysis"/>
    <property type="evidence" value="ECO:0007669"/>
    <property type="project" value="UniProtKB-KW"/>
</dbReference>
<dbReference type="PROSITE" id="PS51935">
    <property type="entry name" value="NLPC_P60"/>
    <property type="match status" value="1"/>
</dbReference>
<name>A0AAE3NY29_9BACT</name>
<keyword evidence="7" id="KW-1185">Reference proteome</keyword>
<dbReference type="Gene3D" id="3.90.1720.10">
    <property type="entry name" value="endopeptidase domain like (from Nostoc punctiforme)"/>
    <property type="match status" value="1"/>
</dbReference>
<evidence type="ECO:0000313" key="7">
    <source>
        <dbReference type="Proteomes" id="UP001221302"/>
    </source>
</evidence>
<gene>
    <name evidence="6" type="ORF">P0M35_08570</name>
</gene>
<keyword evidence="3" id="KW-0378">Hydrolase</keyword>
<dbReference type="Pfam" id="PF00877">
    <property type="entry name" value="NLPC_P60"/>
    <property type="match status" value="1"/>
</dbReference>